<dbReference type="EC" id="2.6.1.52" evidence="13"/>
<feature type="binding site" evidence="13">
    <location>
        <position position="196"/>
    </location>
    <ligand>
        <name>pyridoxal 5'-phosphate</name>
        <dbReference type="ChEBI" id="CHEBI:597326"/>
    </ligand>
</feature>
<evidence type="ECO:0000256" key="11">
    <source>
        <dbReference type="ARBA" id="ARBA00047630"/>
    </source>
</evidence>
<comment type="caution">
    <text evidence="13">Lacks conserved residue(s) required for the propagation of feature annotation.</text>
</comment>
<feature type="binding site" evidence="13">
    <location>
        <position position="153"/>
    </location>
    <ligand>
        <name>pyridoxal 5'-phosphate</name>
        <dbReference type="ChEBI" id="CHEBI:597326"/>
    </ligand>
</feature>
<organism evidence="15 16">
    <name type="scientific">Candidatus Corynebacterium faecigallinarum</name>
    <dbReference type="NCBI Taxonomy" id="2838528"/>
    <lineage>
        <taxon>Bacteria</taxon>
        <taxon>Bacillati</taxon>
        <taxon>Actinomycetota</taxon>
        <taxon>Actinomycetes</taxon>
        <taxon>Mycobacteriales</taxon>
        <taxon>Corynebacteriaceae</taxon>
        <taxon>Corynebacterium</taxon>
    </lineage>
</organism>
<feature type="binding site" evidence="13">
    <location>
        <position position="173"/>
    </location>
    <ligand>
        <name>pyridoxal 5'-phosphate</name>
        <dbReference type="ChEBI" id="CHEBI:597326"/>
    </ligand>
</feature>
<keyword evidence="7 13" id="KW-0808">Transferase</keyword>
<dbReference type="Gene3D" id="3.90.1150.10">
    <property type="entry name" value="Aspartate Aminotransferase, domain 1"/>
    <property type="match status" value="1"/>
</dbReference>
<evidence type="ECO:0000256" key="3">
    <source>
        <dbReference type="ARBA" id="ARBA00006904"/>
    </source>
</evidence>
<comment type="function">
    <text evidence="1 13">Catalyzes the reversible conversion of 3-phosphohydroxypyruvate to phosphoserine and of 3-hydroxy-2-oxo-4-phosphonooxybutanoate to phosphohydroxythreonine.</text>
</comment>
<keyword evidence="10 13" id="KW-0718">Serine biosynthesis</keyword>
<keyword evidence="9 13" id="KW-0664">Pyridoxine biosynthesis</keyword>
<evidence type="ECO:0000256" key="2">
    <source>
        <dbReference type="ARBA" id="ARBA00005099"/>
    </source>
</evidence>
<dbReference type="InterPro" id="IPR015422">
    <property type="entry name" value="PyrdxlP-dep_Trfase_small"/>
</dbReference>
<feature type="modified residue" description="N6-(pyridoxal phosphate)lysine" evidence="13">
    <location>
        <position position="197"/>
    </location>
</feature>
<feature type="binding site" evidence="13">
    <location>
        <begin position="81"/>
        <end position="82"/>
    </location>
    <ligand>
        <name>pyridoxal 5'-phosphate</name>
        <dbReference type="ChEBI" id="CHEBI:597326"/>
    </ligand>
</feature>
<dbReference type="InterPro" id="IPR015421">
    <property type="entry name" value="PyrdxlP-dep_Trfase_major"/>
</dbReference>
<dbReference type="InterPro" id="IPR022278">
    <property type="entry name" value="Pser_aminoTfrase"/>
</dbReference>
<dbReference type="GO" id="GO:0004648">
    <property type="term" value="F:O-phospho-L-serine:2-oxoglutarate aminotransferase activity"/>
    <property type="evidence" value="ECO:0007669"/>
    <property type="project" value="UniProtKB-UniRule"/>
</dbReference>
<proteinExistence type="inferred from homology"/>
<evidence type="ECO:0000256" key="12">
    <source>
        <dbReference type="ARBA" id="ARBA00049007"/>
    </source>
</evidence>
<dbReference type="GO" id="GO:0019265">
    <property type="term" value="P:glycine biosynthetic process, by transamination of glyoxylate"/>
    <property type="evidence" value="ECO:0007669"/>
    <property type="project" value="TreeGrafter"/>
</dbReference>
<comment type="catalytic activity">
    <reaction evidence="11 13">
        <text>4-(phosphooxy)-L-threonine + 2-oxoglutarate = (R)-3-hydroxy-2-oxo-4-phosphooxybutanoate + L-glutamate</text>
        <dbReference type="Rhea" id="RHEA:16573"/>
        <dbReference type="ChEBI" id="CHEBI:16810"/>
        <dbReference type="ChEBI" id="CHEBI:29985"/>
        <dbReference type="ChEBI" id="CHEBI:58452"/>
        <dbReference type="ChEBI" id="CHEBI:58538"/>
        <dbReference type="EC" id="2.6.1.52"/>
    </reaction>
</comment>
<reference evidence="15" key="2">
    <citation type="submission" date="2021-04" db="EMBL/GenBank/DDBJ databases">
        <authorList>
            <person name="Gilroy R."/>
        </authorList>
    </citation>
    <scope>NUCLEOTIDE SEQUENCE</scope>
    <source>
        <strain evidence="15">ChiHjej13B12-4958</strain>
    </source>
</reference>
<dbReference type="GO" id="GO:0008453">
    <property type="term" value="F:alanine-glyoxylate transaminase activity"/>
    <property type="evidence" value="ECO:0007669"/>
    <property type="project" value="TreeGrafter"/>
</dbReference>
<evidence type="ECO:0000256" key="13">
    <source>
        <dbReference type="HAMAP-Rule" id="MF_00160"/>
    </source>
</evidence>
<protein>
    <recommendedName>
        <fullName evidence="13">Phosphoserine aminotransferase</fullName>
        <ecNumber evidence="13">2.6.1.52</ecNumber>
    </recommendedName>
    <alternativeName>
        <fullName evidence="13">Phosphohydroxythreonine aminotransferase</fullName>
        <shortName evidence="13">PSAT</shortName>
    </alternativeName>
</protein>
<keyword evidence="4 13" id="KW-0963">Cytoplasm</keyword>
<dbReference type="PIRSF" id="PIRSF000525">
    <property type="entry name" value="SerC"/>
    <property type="match status" value="1"/>
</dbReference>
<comment type="cofactor">
    <cofactor evidence="13">
        <name>pyridoxal 5'-phosphate</name>
        <dbReference type="ChEBI" id="CHEBI:597326"/>
    </cofactor>
    <text evidence="13">Binds 1 pyridoxal phosphate per subunit.</text>
</comment>
<feature type="domain" description="Aminotransferase class V" evidence="14">
    <location>
        <begin position="132"/>
        <end position="332"/>
    </location>
</feature>
<gene>
    <name evidence="13 15" type="primary">serC</name>
    <name evidence="15" type="ORF">H9751_03520</name>
</gene>
<comment type="pathway">
    <text evidence="2 13">Amino-acid biosynthesis; L-serine biosynthesis; L-serine from 3-phospho-D-glycerate: step 2/3.</text>
</comment>
<evidence type="ECO:0000256" key="10">
    <source>
        <dbReference type="ARBA" id="ARBA00023299"/>
    </source>
</evidence>
<dbReference type="PANTHER" id="PTHR21152:SF40">
    <property type="entry name" value="ALANINE--GLYOXYLATE AMINOTRANSFERASE"/>
    <property type="match status" value="1"/>
</dbReference>
<dbReference type="NCBIfam" id="TIGR01366">
    <property type="entry name" value="serC_3"/>
    <property type="match status" value="1"/>
</dbReference>
<dbReference type="HAMAP" id="MF_00160">
    <property type="entry name" value="SerC_aminotrans_5"/>
    <property type="match status" value="1"/>
</dbReference>
<evidence type="ECO:0000256" key="5">
    <source>
        <dbReference type="ARBA" id="ARBA00022576"/>
    </source>
</evidence>
<dbReference type="AlphaFoldDB" id="A0A9D2TPD6"/>
<dbReference type="GO" id="GO:0006564">
    <property type="term" value="P:L-serine biosynthetic process"/>
    <property type="evidence" value="ECO:0007669"/>
    <property type="project" value="UniProtKB-UniRule"/>
</dbReference>
<feature type="binding site" evidence="13">
    <location>
        <begin position="248"/>
        <end position="249"/>
    </location>
    <ligand>
        <name>pyridoxal 5'-phosphate</name>
        <dbReference type="ChEBI" id="CHEBI:597326"/>
    </ligand>
</feature>
<evidence type="ECO:0000313" key="16">
    <source>
        <dbReference type="Proteomes" id="UP000823858"/>
    </source>
</evidence>
<reference evidence="15" key="1">
    <citation type="journal article" date="2021" name="PeerJ">
        <title>Extensive microbial diversity within the chicken gut microbiome revealed by metagenomics and culture.</title>
        <authorList>
            <person name="Gilroy R."/>
            <person name="Ravi A."/>
            <person name="Getino M."/>
            <person name="Pursley I."/>
            <person name="Horton D.L."/>
            <person name="Alikhan N.F."/>
            <person name="Baker D."/>
            <person name="Gharbi K."/>
            <person name="Hall N."/>
            <person name="Watson M."/>
            <person name="Adriaenssens E.M."/>
            <person name="Foster-Nyarko E."/>
            <person name="Jarju S."/>
            <person name="Secka A."/>
            <person name="Antonio M."/>
            <person name="Oren A."/>
            <person name="Chaudhuri R.R."/>
            <person name="La Ragione R."/>
            <person name="Hildebrand F."/>
            <person name="Pallen M.J."/>
        </authorList>
    </citation>
    <scope>NUCLEOTIDE SEQUENCE</scope>
    <source>
        <strain evidence="15">ChiHjej13B12-4958</strain>
    </source>
</reference>
<dbReference type="EMBL" id="DWVP01000005">
    <property type="protein sequence ID" value="HJC84613.1"/>
    <property type="molecule type" value="Genomic_DNA"/>
</dbReference>
<dbReference type="GO" id="GO:0005737">
    <property type="term" value="C:cytoplasm"/>
    <property type="evidence" value="ECO:0007669"/>
    <property type="project" value="UniProtKB-SubCell"/>
</dbReference>
<dbReference type="PANTHER" id="PTHR21152">
    <property type="entry name" value="AMINOTRANSFERASE CLASS V"/>
    <property type="match status" value="1"/>
</dbReference>
<accession>A0A9D2TPD6</accession>
<dbReference type="Pfam" id="PF00266">
    <property type="entry name" value="Aminotran_5"/>
    <property type="match status" value="1"/>
</dbReference>
<evidence type="ECO:0000256" key="4">
    <source>
        <dbReference type="ARBA" id="ARBA00022490"/>
    </source>
</evidence>
<comment type="caution">
    <text evidence="15">The sequence shown here is derived from an EMBL/GenBank/DDBJ whole genome shotgun (WGS) entry which is preliminary data.</text>
</comment>
<sequence length="377" mass="40118">MSDQFPTLPENLLPSDGRFGCGPSKVRPAQLEAIVAGGSDVIGTSHRQPAVKNLVGSVREGLADLFNLPEGYEIITSLGGATAFWDSASFGLIRNKSAHLTYGEFSGKFATVSKKAPWLDAPEVIANEPGTAPSPSALDGSDADLVGWAHNETSTGAMVQVARPKTDALVAIDATSGAGGLPVDIAETDVYYFSPQKCFASDGGLWFAAFSPAALERVEEIAATDRYIPAFLDLKTAVDNSRKNQTYNTPAVATLLMLDNQVKWMNDNGGLDGMVARTSESSSTLYNWAESRAETSPFVTDAASRSLVVGTIDFDDSIDADVIAKTLRANGVLDTEPYRKLGRNQLRIGMFPAIEPDDVHTLTKAIDHILDSGIATK</sequence>
<dbReference type="Gene3D" id="3.40.640.10">
    <property type="entry name" value="Type I PLP-dependent aspartate aminotransferase-like (Major domain)"/>
    <property type="match status" value="1"/>
</dbReference>
<dbReference type="SUPFAM" id="SSF53383">
    <property type="entry name" value="PLP-dependent transferases"/>
    <property type="match status" value="1"/>
</dbReference>
<comment type="catalytic activity">
    <reaction evidence="12 13">
        <text>O-phospho-L-serine + 2-oxoglutarate = 3-phosphooxypyruvate + L-glutamate</text>
        <dbReference type="Rhea" id="RHEA:14329"/>
        <dbReference type="ChEBI" id="CHEBI:16810"/>
        <dbReference type="ChEBI" id="CHEBI:18110"/>
        <dbReference type="ChEBI" id="CHEBI:29985"/>
        <dbReference type="ChEBI" id="CHEBI:57524"/>
        <dbReference type="EC" id="2.6.1.52"/>
    </reaction>
</comment>
<name>A0A9D2TPD6_9CORY</name>
<evidence type="ECO:0000313" key="15">
    <source>
        <dbReference type="EMBL" id="HJC84613.1"/>
    </source>
</evidence>
<comment type="similarity">
    <text evidence="3 13">Belongs to the class-V pyridoxal-phosphate-dependent aminotransferase family. SerC subfamily.</text>
</comment>
<keyword evidence="5 13" id="KW-0032">Aminotransferase</keyword>
<evidence type="ECO:0000256" key="1">
    <source>
        <dbReference type="ARBA" id="ARBA00003483"/>
    </source>
</evidence>
<dbReference type="GO" id="GO:0004760">
    <property type="term" value="F:L-serine-pyruvate transaminase activity"/>
    <property type="evidence" value="ECO:0007669"/>
    <property type="project" value="TreeGrafter"/>
</dbReference>
<comment type="pathway">
    <text evidence="13">Cofactor biosynthesis; pyridoxine 5'-phosphate biosynthesis; pyridoxine 5'-phosphate from D-erythrose 4-phosphate: step 3/5.</text>
</comment>
<keyword evidence="8 13" id="KW-0663">Pyridoxal phosphate</keyword>
<dbReference type="InterPro" id="IPR015424">
    <property type="entry name" value="PyrdxlP-dep_Trfase"/>
</dbReference>
<dbReference type="GO" id="GO:0008615">
    <property type="term" value="P:pyridoxine biosynthetic process"/>
    <property type="evidence" value="ECO:0007669"/>
    <property type="project" value="UniProtKB-UniRule"/>
</dbReference>
<feature type="binding site" evidence="13">
    <location>
        <position position="105"/>
    </location>
    <ligand>
        <name>pyridoxal 5'-phosphate</name>
        <dbReference type="ChEBI" id="CHEBI:597326"/>
    </ligand>
</feature>
<evidence type="ECO:0000259" key="14">
    <source>
        <dbReference type="Pfam" id="PF00266"/>
    </source>
</evidence>
<comment type="subunit">
    <text evidence="13">Homodimer.</text>
</comment>
<dbReference type="InterPro" id="IPR006272">
    <property type="entry name" value="Pser_aminoTfrase_mycobac"/>
</dbReference>
<feature type="binding site" evidence="13">
    <location>
        <position position="47"/>
    </location>
    <ligand>
        <name>L-glutamate</name>
        <dbReference type="ChEBI" id="CHEBI:29985"/>
    </ligand>
</feature>
<evidence type="ECO:0000256" key="8">
    <source>
        <dbReference type="ARBA" id="ARBA00022898"/>
    </source>
</evidence>
<evidence type="ECO:0000256" key="9">
    <source>
        <dbReference type="ARBA" id="ARBA00023096"/>
    </source>
</evidence>
<dbReference type="Proteomes" id="UP000823858">
    <property type="component" value="Unassembled WGS sequence"/>
</dbReference>
<comment type="subcellular location">
    <subcellularLocation>
        <location evidence="13">Cytoplasm</location>
    </subcellularLocation>
</comment>
<dbReference type="GO" id="GO:0030170">
    <property type="term" value="F:pyridoxal phosphate binding"/>
    <property type="evidence" value="ECO:0007669"/>
    <property type="project" value="UniProtKB-UniRule"/>
</dbReference>
<keyword evidence="6 13" id="KW-0028">Amino-acid biosynthesis</keyword>
<dbReference type="InterPro" id="IPR000192">
    <property type="entry name" value="Aminotrans_V_dom"/>
</dbReference>
<evidence type="ECO:0000256" key="7">
    <source>
        <dbReference type="ARBA" id="ARBA00022679"/>
    </source>
</evidence>
<evidence type="ECO:0000256" key="6">
    <source>
        <dbReference type="ARBA" id="ARBA00022605"/>
    </source>
</evidence>